<comment type="caution">
    <text evidence="3">The sequence shown here is derived from an EMBL/GenBank/DDBJ whole genome shotgun (WGS) entry which is preliminary data.</text>
</comment>
<proteinExistence type="predicted"/>
<dbReference type="Proteomes" id="UP000247498">
    <property type="component" value="Unassembled WGS sequence"/>
</dbReference>
<feature type="region of interest" description="Disordered" evidence="1">
    <location>
        <begin position="378"/>
        <end position="397"/>
    </location>
</feature>
<protein>
    <submittedName>
        <fullName evidence="3">Uncharacterized protein</fullName>
    </submittedName>
</protein>
<evidence type="ECO:0000313" key="4">
    <source>
        <dbReference type="Proteomes" id="UP000247498"/>
    </source>
</evidence>
<dbReference type="InParanoid" id="A0A2V0PHT0"/>
<dbReference type="AlphaFoldDB" id="A0A2V0PHT0"/>
<evidence type="ECO:0000313" key="3">
    <source>
        <dbReference type="EMBL" id="GBF97460.1"/>
    </source>
</evidence>
<organism evidence="3 4">
    <name type="scientific">Raphidocelis subcapitata</name>
    <dbReference type="NCBI Taxonomy" id="307507"/>
    <lineage>
        <taxon>Eukaryota</taxon>
        <taxon>Viridiplantae</taxon>
        <taxon>Chlorophyta</taxon>
        <taxon>core chlorophytes</taxon>
        <taxon>Chlorophyceae</taxon>
        <taxon>CS clade</taxon>
        <taxon>Sphaeropleales</taxon>
        <taxon>Selenastraceae</taxon>
        <taxon>Raphidocelis</taxon>
    </lineage>
</organism>
<evidence type="ECO:0000256" key="2">
    <source>
        <dbReference type="SAM" id="SignalP"/>
    </source>
</evidence>
<keyword evidence="2" id="KW-0732">Signal</keyword>
<feature type="signal peptide" evidence="2">
    <location>
        <begin position="1"/>
        <end position="29"/>
    </location>
</feature>
<evidence type="ECO:0000256" key="1">
    <source>
        <dbReference type="SAM" id="MobiDB-lite"/>
    </source>
</evidence>
<gene>
    <name evidence="3" type="ORF">Rsub_10383</name>
</gene>
<keyword evidence="4" id="KW-1185">Reference proteome</keyword>
<accession>A0A2V0PHT0</accession>
<feature type="region of interest" description="Disordered" evidence="1">
    <location>
        <begin position="177"/>
        <end position="225"/>
    </location>
</feature>
<feature type="chain" id="PRO_5016103309" evidence="2">
    <location>
        <begin position="30"/>
        <end position="397"/>
    </location>
</feature>
<reference evidence="3 4" key="1">
    <citation type="journal article" date="2018" name="Sci. Rep.">
        <title>Raphidocelis subcapitata (=Pseudokirchneriella subcapitata) provides an insight into genome evolution and environmental adaptations in the Sphaeropleales.</title>
        <authorList>
            <person name="Suzuki S."/>
            <person name="Yamaguchi H."/>
            <person name="Nakajima N."/>
            <person name="Kawachi M."/>
        </authorList>
    </citation>
    <scope>NUCLEOTIDE SEQUENCE [LARGE SCALE GENOMIC DNA]</scope>
    <source>
        <strain evidence="3 4">NIES-35</strain>
    </source>
</reference>
<name>A0A2V0PHT0_9CHLO</name>
<sequence length="397" mass="38891">MQQGRRRCAVWAAAVPLLLLLQLFAGADAARQLRQTTDALTSSTGIDRSRLSVAITLNAQAVTEAKSAGVQHNEASVASIAADRMPAAMSKTATSGGLFQMGGFGEAGIAAFGPVAVAATDQGFLAASAPNSMLLATDKGTPGTARGNTLPVFEPQNAPGVGKSKMVQTASVGHNHLPANSFSMSEMGDGPHAIAQAGDAVSGSYSSKDVGTDGAAGGASTRGREAAEAAQGPWYAKPEVYGGDVPLEFLPAAAGRALAAGRRAGAGSDAAGGAQQRRLRSAAGAAGTASGAAAGDPRPWGAVGAPGGGIYGGVVAAQALGAANSDLYAAATINAPSALVDSYHVAEAERSAVAAANAHAEGAGEGAGMGVAPRAASSRTVPAAGERPTMGSAFFGR</sequence>
<dbReference type="EMBL" id="BDRX01000100">
    <property type="protein sequence ID" value="GBF97460.1"/>
    <property type="molecule type" value="Genomic_DNA"/>
</dbReference>